<dbReference type="InterPro" id="IPR001054">
    <property type="entry name" value="A/G_cyclase"/>
</dbReference>
<evidence type="ECO:0000259" key="2">
    <source>
        <dbReference type="PROSITE" id="PS50125"/>
    </source>
</evidence>
<dbReference type="EMBL" id="JAEHOE010000035">
    <property type="protein sequence ID" value="KAG2493822.1"/>
    <property type="molecule type" value="Genomic_DNA"/>
</dbReference>
<reference evidence="3" key="1">
    <citation type="journal article" date="2020" name="bioRxiv">
        <title>Comparative genomics of Chlamydomonas.</title>
        <authorList>
            <person name="Craig R.J."/>
            <person name="Hasan A.R."/>
            <person name="Ness R.W."/>
            <person name="Keightley P.D."/>
        </authorList>
    </citation>
    <scope>NUCLEOTIDE SEQUENCE</scope>
    <source>
        <strain evidence="3">CCAP 11/70</strain>
    </source>
</reference>
<feature type="region of interest" description="Disordered" evidence="1">
    <location>
        <begin position="1350"/>
        <end position="1376"/>
    </location>
</feature>
<protein>
    <recommendedName>
        <fullName evidence="2">Guanylate cyclase domain-containing protein</fullName>
    </recommendedName>
</protein>
<feature type="compositionally biased region" description="Gly residues" evidence="1">
    <location>
        <begin position="1194"/>
        <end position="1204"/>
    </location>
</feature>
<feature type="region of interest" description="Disordered" evidence="1">
    <location>
        <begin position="1394"/>
        <end position="1417"/>
    </location>
</feature>
<feature type="region of interest" description="Disordered" evidence="1">
    <location>
        <begin position="798"/>
        <end position="849"/>
    </location>
</feature>
<proteinExistence type="predicted"/>
<dbReference type="PANTHER" id="PTHR43081:SF1">
    <property type="entry name" value="ADENYLATE CYCLASE, TERMINAL-DIFFERENTIATION SPECIFIC"/>
    <property type="match status" value="1"/>
</dbReference>
<organism evidence="3 4">
    <name type="scientific">Edaphochlamys debaryana</name>
    <dbReference type="NCBI Taxonomy" id="47281"/>
    <lineage>
        <taxon>Eukaryota</taxon>
        <taxon>Viridiplantae</taxon>
        <taxon>Chlorophyta</taxon>
        <taxon>core chlorophytes</taxon>
        <taxon>Chlorophyceae</taxon>
        <taxon>CS clade</taxon>
        <taxon>Chlamydomonadales</taxon>
        <taxon>Chlamydomonadales incertae sedis</taxon>
        <taxon>Edaphochlamys</taxon>
    </lineage>
</organism>
<dbReference type="Gene3D" id="3.40.190.10">
    <property type="entry name" value="Periplasmic binding protein-like II"/>
    <property type="match status" value="1"/>
</dbReference>
<comment type="caution">
    <text evidence="3">The sequence shown here is derived from an EMBL/GenBank/DDBJ whole genome shotgun (WGS) entry which is preliminary data.</text>
</comment>
<feature type="compositionally biased region" description="Polar residues" evidence="1">
    <location>
        <begin position="1356"/>
        <end position="1371"/>
    </location>
</feature>
<feature type="region of interest" description="Disordered" evidence="1">
    <location>
        <begin position="1178"/>
        <end position="1213"/>
    </location>
</feature>
<feature type="region of interest" description="Disordered" evidence="1">
    <location>
        <begin position="1308"/>
        <end position="1330"/>
    </location>
</feature>
<feature type="region of interest" description="Disordered" evidence="1">
    <location>
        <begin position="889"/>
        <end position="918"/>
    </location>
</feature>
<dbReference type="PANTHER" id="PTHR43081">
    <property type="entry name" value="ADENYLATE CYCLASE, TERMINAL-DIFFERENTIATION SPECIFIC-RELATED"/>
    <property type="match status" value="1"/>
</dbReference>
<feature type="region of interest" description="Disordered" evidence="1">
    <location>
        <begin position="760"/>
        <end position="780"/>
    </location>
</feature>
<dbReference type="SUPFAM" id="SSF53850">
    <property type="entry name" value="Periplasmic binding protein-like II"/>
    <property type="match status" value="1"/>
</dbReference>
<accession>A0A835Y256</accession>
<feature type="region of interest" description="Disordered" evidence="1">
    <location>
        <begin position="1425"/>
        <end position="1444"/>
    </location>
</feature>
<dbReference type="Gene3D" id="3.30.70.1230">
    <property type="entry name" value="Nucleotide cyclase"/>
    <property type="match status" value="3"/>
</dbReference>
<evidence type="ECO:0000313" key="3">
    <source>
        <dbReference type="EMBL" id="KAG2493822.1"/>
    </source>
</evidence>
<feature type="compositionally biased region" description="Polar residues" evidence="1">
    <location>
        <begin position="679"/>
        <end position="694"/>
    </location>
</feature>
<evidence type="ECO:0000256" key="1">
    <source>
        <dbReference type="SAM" id="MobiDB-lite"/>
    </source>
</evidence>
<sequence>MTRGLQGALQVPMQVDTLPVESLLNSFTLTLPESAANPGPYDYWMCSAEAMGDAVAKGAFLDLTNLILNDRTMQATDIPTAWRSAISSAYAGVVNVLPVGAYIHHLYYRKDVFAAMNLSVPHTWDETIALAARFHGQQINGPTRPPVMGLCFASSAACDLSGLMSLIVLSSIVQLGGPPHGAVFDPEGLQPLFTGSAMREALRIVAALRRFSVPDNATCTDHYMAHVSGRCFMTIGWAMAFKLGAHRAVGSPMRGRQGVTSLPGSSRVLDRTTGQLVECASREQCPFAEEVPQDPAQLAAAAAQGTPVSPTRLVNKILHFDSLSIAINAYSPPAAQAAAYVALTSFLAPAVHKRIMFAPTSELTPVRMSELVDADWVAAGYEETDTAGFLAEYRRSLGMANVMFELRIPGASQFLRVIESMSNAYLLRNVSFEQASADALSATEILITVHGGHAAVLRAYRASISYAPPPPPPPVAAAPQASEDGPPIGLIVGLAVGGGVLVAAGLAAWAVLRVRRRRRAAAALRSTAPGACSATSLLVTDIQDSTSLWESLPAEVMDVAVRSHHATMRRLLVPHQGYESATEGDSFILAFWRSADALAFALAAQEAMLGLAWDPALCASPWAPTLAVATDAAALRAAARCFASGGSWLRGLLKAAAACAPQQQLAPKTSGDLPVAGNHPNTSQLTSPDTSTYPSHYPPEAMAAPAVLSDVDLDMDPDGDLDLFQQARTDRPSKGSEPGGPLVPVPVNLHALKATGSGRLAVGEDGGAARPEGPAAEIISGGGKGGVGLLVDYNTGDSEASVDAVGPRRPRGAGAGSGRYGRPSLVREASGSSVKRQRSRQFSTAGGFERASSLGGTLLAGVAQIASAAVGAFTPAPQEPHVALTDFHTGTSSADAAPGGATGGVSHQPGVSSRGGADEVWSGTLGELMRAVFPKVEASVASAGLCGEGPAASEQGGGGQACAPGELAVGAGGGTVVLRGLRIRMGVHSGVGPREVSLNAASQRVVFSGAALVAAKAVGDVGAGGQVILSADTVRQLSAKQLSSGAFVVLHAGRHELKGAGPTELYTAFAPHLLPRLGWLPAPRSEKVLVPGALAAPVGRVAVAVALLTEDEALTGTSLEATAAAHHRWSGIAQQLAAPLDGYLVVMSPGTLAATFVAPAPAARWLLALRERLTAAREGRSSWPGGNQQAAGAGAAGAGDGGGAETAAEEEMSPEALLEAAAGLALSSFRGGLDLAPLRVALGGGSGWRPALPGSALRPALCLAAAAEAGQVLLGEAAARAMPQDENWATGHITTAAAAAALRGSSSNALSLTGNSRPHSHNTAPTHRPSRLRMMAPAGAAANGTGSAVAAALGSTPGSNPGSPRSKSRIMSRQFRQSLSQLQRANSNVTPAARMSYAGGSNSHTGSAGGRSMDGRSAIGYGIASGAVGARDGAVPSAPTSSNH</sequence>
<feature type="compositionally biased region" description="Polar residues" evidence="1">
    <location>
        <begin position="830"/>
        <end position="844"/>
    </location>
</feature>
<gene>
    <name evidence="3" type="ORF">HYH03_008040</name>
</gene>
<dbReference type="SUPFAM" id="SSF55073">
    <property type="entry name" value="Nucleotide cyclase"/>
    <property type="match status" value="1"/>
</dbReference>
<keyword evidence="4" id="KW-1185">Reference proteome</keyword>
<feature type="compositionally biased region" description="Low complexity" evidence="1">
    <location>
        <begin position="768"/>
        <end position="777"/>
    </location>
</feature>
<dbReference type="Proteomes" id="UP000612055">
    <property type="component" value="Unassembled WGS sequence"/>
</dbReference>
<name>A0A835Y256_9CHLO</name>
<dbReference type="InterPro" id="IPR029787">
    <property type="entry name" value="Nucleotide_cyclase"/>
</dbReference>
<dbReference type="GO" id="GO:0009190">
    <property type="term" value="P:cyclic nucleotide biosynthetic process"/>
    <property type="evidence" value="ECO:0007669"/>
    <property type="project" value="InterPro"/>
</dbReference>
<feature type="region of interest" description="Disordered" evidence="1">
    <location>
        <begin position="667"/>
        <end position="700"/>
    </location>
</feature>
<feature type="domain" description="Guanylate cyclase" evidence="2">
    <location>
        <begin position="536"/>
        <end position="590"/>
    </location>
</feature>
<feature type="compositionally biased region" description="Polar residues" evidence="1">
    <location>
        <begin position="1313"/>
        <end position="1325"/>
    </location>
</feature>
<evidence type="ECO:0000313" key="4">
    <source>
        <dbReference type="Proteomes" id="UP000612055"/>
    </source>
</evidence>
<dbReference type="InterPro" id="IPR050697">
    <property type="entry name" value="Adenylyl/Guanylyl_Cyclase_3/4"/>
</dbReference>
<dbReference type="GO" id="GO:0035556">
    <property type="term" value="P:intracellular signal transduction"/>
    <property type="evidence" value="ECO:0007669"/>
    <property type="project" value="InterPro"/>
</dbReference>
<dbReference type="PROSITE" id="PS50125">
    <property type="entry name" value="GUANYLATE_CYCLASE_2"/>
    <property type="match status" value="1"/>
</dbReference>
<dbReference type="OrthoDB" id="542878at2759"/>